<proteinExistence type="predicted"/>
<keyword evidence="2" id="KW-1185">Reference proteome</keyword>
<accession>A0A972G0D0</accession>
<comment type="caution">
    <text evidence="1">The sequence shown here is derived from an EMBL/GenBank/DDBJ whole genome shotgun (WGS) entry which is preliminary data.</text>
</comment>
<name>A0A972G0D0_9GAMM</name>
<dbReference type="RefSeq" id="WP_169564725.1">
    <property type="nucleotide sequence ID" value="NZ_JAAXYH010000008.1"/>
</dbReference>
<dbReference type="AlphaFoldDB" id="A0A972G0D0"/>
<organism evidence="1 2">
    <name type="scientific">Shewanella salipaludis</name>
    <dbReference type="NCBI Taxonomy" id="2723052"/>
    <lineage>
        <taxon>Bacteria</taxon>
        <taxon>Pseudomonadati</taxon>
        <taxon>Pseudomonadota</taxon>
        <taxon>Gammaproteobacteria</taxon>
        <taxon>Alteromonadales</taxon>
        <taxon>Shewanellaceae</taxon>
        <taxon>Shewanella</taxon>
    </lineage>
</organism>
<dbReference type="Proteomes" id="UP000737113">
    <property type="component" value="Unassembled WGS sequence"/>
</dbReference>
<evidence type="ECO:0000313" key="2">
    <source>
        <dbReference type="Proteomes" id="UP000737113"/>
    </source>
</evidence>
<evidence type="ECO:0000313" key="1">
    <source>
        <dbReference type="EMBL" id="NMH66002.1"/>
    </source>
</evidence>
<dbReference type="InterPro" id="IPR021352">
    <property type="entry name" value="DUF2971"/>
</dbReference>
<dbReference type="EMBL" id="JAAXYH010000008">
    <property type="protein sequence ID" value="NMH66002.1"/>
    <property type="molecule type" value="Genomic_DNA"/>
</dbReference>
<sequence>MSSDWIEELKGYFFGYRQEDLDVNAAIELKQKHIPRSLYKYRAINEFSLDNLLNDTVWCTNAAAFNDPYDSSLCFDFSDNIINGAVSDSLRDQITNSDENIFKIEDIDLISESDNPLKSLIYVAAKHTETSITPDMAEKLYEVLTKVASDQIVEMNERFNSAIKQGYKICSFSERVDSMLMWSHYSENHTGFVMEYDFSELGVSDIRSRCIWPVLYDNNLFDASAFICERDKSESFNNLFGIIASIHKAKAWSYEHEWRLILPFSPSDPSLNYPVPKPKAIHLGSKIKPEHKSEIIKIAKSKGVDVCQVELSHNKFEMVSSKIEFNVDGNHNNPLKGDGEKAAAL</sequence>
<protein>
    <submittedName>
        <fullName evidence="1">DUF2971 domain-containing protein</fullName>
    </submittedName>
</protein>
<dbReference type="Pfam" id="PF11185">
    <property type="entry name" value="DUF2971"/>
    <property type="match status" value="1"/>
</dbReference>
<gene>
    <name evidence="1" type="ORF">HC757_12610</name>
</gene>
<reference evidence="1" key="1">
    <citation type="submission" date="2020-04" db="EMBL/GenBank/DDBJ databases">
        <title>Description of Shewanella salipaludis sp. nov., isolated from a salt marsh.</title>
        <authorList>
            <person name="Park S."/>
            <person name="Yoon J.-H."/>
        </authorList>
    </citation>
    <scope>NUCLEOTIDE SEQUENCE</scope>
    <source>
        <strain evidence="1">SHSM-M6</strain>
    </source>
</reference>